<dbReference type="InterPro" id="IPR011893">
    <property type="entry name" value="Selenoprotein_Rdx-typ"/>
</dbReference>
<dbReference type="GeneID" id="108041114"/>
<proteinExistence type="predicted"/>
<evidence type="ECO:0000313" key="3">
    <source>
        <dbReference type="Proteomes" id="UP001652680"/>
    </source>
</evidence>
<dbReference type="PANTHER" id="PTHR33638">
    <property type="entry name" value="SELENOPROTEIN H"/>
    <property type="match status" value="1"/>
</dbReference>
<sequence>MPPKRTKKAAEPALREDVADELDPSQPVLNVEHCRSCRVFRRRAEELHAALRERGLRQMQLRLNAAGAPRRGAFELSLNVGEGTQEQVPLWSGLKRGPPRALKFPTVEEVYDRIQEILGLEQQNKDLPKKIEFGTGESQKNSESKDLHMEEAIAVNLEGSNVPSKALSKKTTPAKSEVTDIASGNLTQEQKSEEEHPKIDLKEQKEEKPSKRLPKTRKKLTKSANTKDDNHEEQPQTSQKRKRPTRSSTDETSSSSKRRK</sequence>
<dbReference type="RefSeq" id="XP_016974408.2">
    <property type="nucleotide sequence ID" value="XM_017118919.2"/>
</dbReference>
<evidence type="ECO:0008006" key="4">
    <source>
        <dbReference type="Google" id="ProtNLM"/>
    </source>
</evidence>
<reference evidence="2" key="2">
    <citation type="submission" date="2025-05" db="UniProtKB">
        <authorList>
            <consortium name="EnsemblMetazoa"/>
        </authorList>
    </citation>
    <scope>IDENTIFICATION</scope>
</reference>
<dbReference type="EnsemblMetazoa" id="XM_017118919.2">
    <property type="protein sequence ID" value="XP_016974408.2"/>
    <property type="gene ID" value="LOC108041114"/>
</dbReference>
<dbReference type="PANTHER" id="PTHR33638:SF1">
    <property type="entry name" value="SELENOPROTEIN H"/>
    <property type="match status" value="1"/>
</dbReference>
<protein>
    <recommendedName>
        <fullName evidence="4">Selenoprotein BthD</fullName>
    </recommendedName>
</protein>
<accession>A0ABM5H4L9</accession>
<dbReference type="InterPro" id="IPR052674">
    <property type="entry name" value="SelWTH-like"/>
</dbReference>
<dbReference type="NCBIfam" id="TIGR02174">
    <property type="entry name" value="CXXU_selWTH"/>
    <property type="match status" value="1"/>
</dbReference>
<dbReference type="Proteomes" id="UP001652680">
    <property type="component" value="Unassembled WGS sequence"/>
</dbReference>
<evidence type="ECO:0000256" key="1">
    <source>
        <dbReference type="ARBA" id="ARBA00023284"/>
    </source>
</evidence>
<keyword evidence="1" id="KW-0676">Redox-active center</keyword>
<reference evidence="3" key="1">
    <citation type="journal article" date="2021" name="Elife">
        <title>Highly contiguous assemblies of 101 drosophilid genomes.</title>
        <authorList>
            <person name="Kim B.Y."/>
            <person name="Wang J.R."/>
            <person name="Miller D.E."/>
            <person name="Barmina O."/>
            <person name="Delaney E."/>
            <person name="Thompson A."/>
            <person name="Comeault A.A."/>
            <person name="Peede D."/>
            <person name="D'Agostino E.R."/>
            <person name="Pelaez J."/>
            <person name="Aguilar J.M."/>
            <person name="Haji D."/>
            <person name="Matsunaga T."/>
            <person name="Armstrong E.E."/>
            <person name="Zych M."/>
            <person name="Ogawa Y."/>
            <person name="Stamenkovic-Radak M."/>
            <person name="Jelic M."/>
            <person name="Veselinovic M.S."/>
            <person name="Tanaskovic M."/>
            <person name="Eric P."/>
            <person name="Gao J.J."/>
            <person name="Katoh T.K."/>
            <person name="Toda M.J."/>
            <person name="Watabe H."/>
            <person name="Watada M."/>
            <person name="Davis J.S."/>
            <person name="Moyle L.C."/>
            <person name="Manoli G."/>
            <person name="Bertolini E."/>
            <person name="Kostal V."/>
            <person name="Hawley R.S."/>
            <person name="Takahashi A."/>
            <person name="Jones C.D."/>
            <person name="Price D.K."/>
            <person name="Whiteman N."/>
            <person name="Kopp A."/>
            <person name="Matute D.R."/>
            <person name="Petrov D.A."/>
        </authorList>
    </citation>
    <scope>NUCLEOTIDE SEQUENCE [LARGE SCALE GENOMIC DNA]</scope>
</reference>
<keyword evidence="3" id="KW-1185">Reference proteome</keyword>
<organism evidence="2 3">
    <name type="scientific">Drosophila rhopaloa</name>
    <name type="common">Fruit fly</name>
    <dbReference type="NCBI Taxonomy" id="1041015"/>
    <lineage>
        <taxon>Eukaryota</taxon>
        <taxon>Metazoa</taxon>
        <taxon>Ecdysozoa</taxon>
        <taxon>Arthropoda</taxon>
        <taxon>Hexapoda</taxon>
        <taxon>Insecta</taxon>
        <taxon>Pterygota</taxon>
        <taxon>Neoptera</taxon>
        <taxon>Endopterygota</taxon>
        <taxon>Diptera</taxon>
        <taxon>Brachycera</taxon>
        <taxon>Muscomorpha</taxon>
        <taxon>Ephydroidea</taxon>
        <taxon>Drosophilidae</taxon>
        <taxon>Drosophila</taxon>
        <taxon>Sophophora</taxon>
    </lineage>
</organism>
<name>A0ABM5H4L9_DRORH</name>
<evidence type="ECO:0000313" key="2">
    <source>
        <dbReference type="EnsemblMetazoa" id="XP_016974408.2"/>
    </source>
</evidence>
<dbReference type="Pfam" id="PF10262">
    <property type="entry name" value="Rdx"/>
    <property type="match status" value="1"/>
</dbReference>